<dbReference type="InterPro" id="IPR036691">
    <property type="entry name" value="Endo/exonu/phosph_ase_sf"/>
</dbReference>
<feature type="region of interest" description="Disordered" evidence="1">
    <location>
        <begin position="325"/>
        <end position="349"/>
    </location>
</feature>
<dbReference type="InterPro" id="IPR027124">
    <property type="entry name" value="Swc5/CFDP1/2"/>
</dbReference>
<evidence type="ECO:0000313" key="4">
    <source>
        <dbReference type="RefSeq" id="XP_030749716.1"/>
    </source>
</evidence>
<dbReference type="Pfam" id="PF14529">
    <property type="entry name" value="Exo_endo_phos_2"/>
    <property type="match status" value="1"/>
</dbReference>
<dbReference type="KEGG" id="soy:115877610"/>
<protein>
    <submittedName>
        <fullName evidence="4">Craniofacial development protein 2-like</fullName>
    </submittedName>
</protein>
<evidence type="ECO:0000259" key="2">
    <source>
        <dbReference type="Pfam" id="PF14529"/>
    </source>
</evidence>
<dbReference type="PANTHER" id="PTHR23227">
    <property type="entry name" value="BUCENTAUR RELATED"/>
    <property type="match status" value="1"/>
</dbReference>
<dbReference type="Gene3D" id="3.60.10.10">
    <property type="entry name" value="Endonuclease/exonuclease/phosphatase"/>
    <property type="match status" value="1"/>
</dbReference>
<dbReference type="InParanoid" id="A0A6J2XF00"/>
<dbReference type="Proteomes" id="UP000504635">
    <property type="component" value="Unplaced"/>
</dbReference>
<dbReference type="RefSeq" id="XP_030749716.1">
    <property type="nucleotide sequence ID" value="XM_030893856.1"/>
</dbReference>
<dbReference type="GeneID" id="115877610"/>
<dbReference type="AlphaFoldDB" id="A0A6J2XF00"/>
<dbReference type="OrthoDB" id="6764733at2759"/>
<dbReference type="PANTHER" id="PTHR23227:SF67">
    <property type="entry name" value="CRANIOFACIAL DEVELOPMENT PROTEIN 2-LIKE"/>
    <property type="match status" value="1"/>
</dbReference>
<proteinExistence type="predicted"/>
<sequence>MIFGTWNTQGLGGKVEDVVKALEKMRLSAKKPKSRQRGINPYQEKYTNKITSWETINERLATLNLSLKVHRIVIVAAYGPNDDATQLIKDAFYDQLNETISRAGNQRETIVMGDLNARVGSNTNSNIVGRHGENTLNNNGQRLIELCEQHKQKILNGFFQHKDIHKYTWHEETRQLKSIIDYIIVKQRSFIKVQDTRVYRGIECGSDHFFLGAKIQFPFKIKYNETDTTNISTIKQTSYNIEGLHELSTKYLFKTRLDNKLQIELLSGRTDELYKHIVSCLHSAAQEALGIKPKDMNKQNNNVTWDNTLDEQKQIKQKAFNKWLNSKDPQDKNNYRNEQSKFKSMINKNKNDTWERKCTELNTHVGGTRSSEA</sequence>
<dbReference type="GO" id="GO:0003824">
    <property type="term" value="F:catalytic activity"/>
    <property type="evidence" value="ECO:0007669"/>
    <property type="project" value="InterPro"/>
</dbReference>
<name>A0A6J2XF00_SITOR</name>
<feature type="domain" description="Endonuclease/exonuclease/phosphatase" evidence="2">
    <location>
        <begin position="72"/>
        <end position="210"/>
    </location>
</feature>
<keyword evidence="3" id="KW-1185">Reference proteome</keyword>
<evidence type="ECO:0000313" key="3">
    <source>
        <dbReference type="Proteomes" id="UP000504635"/>
    </source>
</evidence>
<organism evidence="3 4">
    <name type="scientific">Sitophilus oryzae</name>
    <name type="common">Rice weevil</name>
    <name type="synonym">Curculio oryzae</name>
    <dbReference type="NCBI Taxonomy" id="7048"/>
    <lineage>
        <taxon>Eukaryota</taxon>
        <taxon>Metazoa</taxon>
        <taxon>Ecdysozoa</taxon>
        <taxon>Arthropoda</taxon>
        <taxon>Hexapoda</taxon>
        <taxon>Insecta</taxon>
        <taxon>Pterygota</taxon>
        <taxon>Neoptera</taxon>
        <taxon>Endopterygota</taxon>
        <taxon>Coleoptera</taxon>
        <taxon>Polyphaga</taxon>
        <taxon>Cucujiformia</taxon>
        <taxon>Curculionidae</taxon>
        <taxon>Dryophthorinae</taxon>
        <taxon>Sitophilus</taxon>
    </lineage>
</organism>
<accession>A0A6J2XF00</accession>
<reference evidence="4" key="1">
    <citation type="submission" date="2025-08" db="UniProtKB">
        <authorList>
            <consortium name="RefSeq"/>
        </authorList>
    </citation>
    <scope>IDENTIFICATION</scope>
    <source>
        <tissue evidence="4">Gonads</tissue>
    </source>
</reference>
<evidence type="ECO:0000256" key="1">
    <source>
        <dbReference type="SAM" id="MobiDB-lite"/>
    </source>
</evidence>
<dbReference type="SUPFAM" id="SSF56219">
    <property type="entry name" value="DNase I-like"/>
    <property type="match status" value="1"/>
</dbReference>
<dbReference type="InterPro" id="IPR005135">
    <property type="entry name" value="Endo/exonuclease/phosphatase"/>
</dbReference>
<gene>
    <name evidence="4" type="primary">LOC115877610</name>
</gene>
<feature type="compositionally biased region" description="Basic and acidic residues" evidence="1">
    <location>
        <begin position="328"/>
        <end position="341"/>
    </location>
</feature>